<accession>A0A8G2CJQ8</accession>
<gene>
    <name evidence="12" type="ORF">SAMN05421828_106113</name>
</gene>
<sequence>MADETVTRNETIVPVILSGGTGTRLWPVSRKAYPKQFWPLISARTMLQETAGRATGSGFAPPVVVANEEHRFIVAEQLREAGAVGARILLEPMGRNSAPAITAAAFLVAEVDPDQVMWIMAADAAISDGDALQAALAIAARAAREGFILTFGMHPTAPETGYGYIEQGAALAGHDGAFRIARFIEKPDAVTATSLLADGRHFWNSGMFVATARTLLSEIELHAPEVARAVRVAFDARRPDLDFIRLDAAGFSAAPDISIDYAIAEKTDHAAVVPAAIGWSDVGSWAAIWEVAEKDARGNAVMGDAVIEESDGCYVRSEGAVTAVLGLKDVVVVTTNDAVLVTHRSQTQNVKRVVERLKRNKRPEAEAHTRVYRPWGFYESLIEGDRFQVKRIVVLPGAKLSLQKHFHRAEHWVVVAGSALVTRDSETHLVRENESLYLPLGCIHRMENPGKIPLTLIEVQSGAYLGEDDIVRYEDTYGRS</sequence>
<feature type="domain" description="Nucleotidyl transferase" evidence="9">
    <location>
        <begin position="14"/>
        <end position="296"/>
    </location>
</feature>
<evidence type="ECO:0000256" key="3">
    <source>
        <dbReference type="ARBA" id="ARBA00022679"/>
    </source>
</evidence>
<evidence type="ECO:0000256" key="5">
    <source>
        <dbReference type="ARBA" id="ARBA00022741"/>
    </source>
</evidence>
<evidence type="ECO:0000256" key="7">
    <source>
        <dbReference type="ARBA" id="ARBA00047343"/>
    </source>
</evidence>
<dbReference type="Pfam" id="PF01050">
    <property type="entry name" value="MannoseP_isomer"/>
    <property type="match status" value="1"/>
</dbReference>
<feature type="domain" description="MannoseP isomerase/GMP-like beta-helix" evidence="11">
    <location>
        <begin position="305"/>
        <end position="357"/>
    </location>
</feature>
<comment type="similarity">
    <text evidence="1 8">Belongs to the mannose-6-phosphate isomerase type 2 family.</text>
</comment>
<evidence type="ECO:0000313" key="13">
    <source>
        <dbReference type="Proteomes" id="UP000186308"/>
    </source>
</evidence>
<dbReference type="InterPro" id="IPR006375">
    <property type="entry name" value="Man1P_GuaTrfase/Man6P_Isoase"/>
</dbReference>
<dbReference type="Proteomes" id="UP000186308">
    <property type="component" value="Unassembled WGS sequence"/>
</dbReference>
<evidence type="ECO:0000313" key="12">
    <source>
        <dbReference type="EMBL" id="SIQ57150.1"/>
    </source>
</evidence>
<evidence type="ECO:0000256" key="6">
    <source>
        <dbReference type="ARBA" id="ARBA00023134"/>
    </source>
</evidence>
<dbReference type="InterPro" id="IPR005835">
    <property type="entry name" value="NTP_transferase_dom"/>
</dbReference>
<evidence type="ECO:0000259" key="10">
    <source>
        <dbReference type="Pfam" id="PF01050"/>
    </source>
</evidence>
<evidence type="ECO:0000259" key="9">
    <source>
        <dbReference type="Pfam" id="PF00483"/>
    </source>
</evidence>
<dbReference type="GO" id="GO:0005525">
    <property type="term" value="F:GTP binding"/>
    <property type="evidence" value="ECO:0007669"/>
    <property type="project" value="UniProtKB-KW"/>
</dbReference>
<dbReference type="SUPFAM" id="SSF51182">
    <property type="entry name" value="RmlC-like cupins"/>
    <property type="match status" value="1"/>
</dbReference>
<evidence type="ECO:0000256" key="4">
    <source>
        <dbReference type="ARBA" id="ARBA00022695"/>
    </source>
</evidence>
<comment type="catalytic activity">
    <reaction evidence="7">
        <text>alpha-D-mannose 1-phosphate + GTP + H(+) = GDP-alpha-D-mannose + diphosphate</text>
        <dbReference type="Rhea" id="RHEA:15229"/>
        <dbReference type="ChEBI" id="CHEBI:15378"/>
        <dbReference type="ChEBI" id="CHEBI:33019"/>
        <dbReference type="ChEBI" id="CHEBI:37565"/>
        <dbReference type="ChEBI" id="CHEBI:57527"/>
        <dbReference type="ChEBI" id="CHEBI:58409"/>
        <dbReference type="EC" id="2.7.7.13"/>
    </reaction>
</comment>
<dbReference type="EC" id="2.7.7.13" evidence="2"/>
<reference evidence="12 13" key="1">
    <citation type="submission" date="2017-01" db="EMBL/GenBank/DDBJ databases">
        <authorList>
            <person name="Varghese N."/>
            <person name="Submissions S."/>
        </authorList>
    </citation>
    <scope>NUCLEOTIDE SEQUENCE [LARGE SCALE GENOMIC DNA]</scope>
    <source>
        <strain evidence="12 13">ATCC 35905</strain>
    </source>
</reference>
<dbReference type="NCBIfam" id="TIGR01479">
    <property type="entry name" value="GMP_PMI"/>
    <property type="match status" value="1"/>
</dbReference>
<dbReference type="InterPro" id="IPR029044">
    <property type="entry name" value="Nucleotide-diphossugar_trans"/>
</dbReference>
<dbReference type="Pfam" id="PF22640">
    <property type="entry name" value="ManC_GMP_beta-helix"/>
    <property type="match status" value="1"/>
</dbReference>
<dbReference type="CDD" id="cd02509">
    <property type="entry name" value="GDP-M1P_Guanylyltransferase"/>
    <property type="match status" value="1"/>
</dbReference>
<dbReference type="GO" id="GO:0016853">
    <property type="term" value="F:isomerase activity"/>
    <property type="evidence" value="ECO:0007669"/>
    <property type="project" value="UniProtKB-KW"/>
</dbReference>
<dbReference type="InterPro" id="IPR001538">
    <property type="entry name" value="Man6P_isomerase-2_C"/>
</dbReference>
<proteinExistence type="inferred from homology"/>
<dbReference type="GO" id="GO:0009298">
    <property type="term" value="P:GDP-mannose biosynthetic process"/>
    <property type="evidence" value="ECO:0007669"/>
    <property type="project" value="TreeGrafter"/>
</dbReference>
<dbReference type="GO" id="GO:0004475">
    <property type="term" value="F:mannose-1-phosphate guanylyltransferase (GTP) activity"/>
    <property type="evidence" value="ECO:0007669"/>
    <property type="project" value="UniProtKB-EC"/>
</dbReference>
<protein>
    <recommendedName>
        <fullName evidence="2">mannose-1-phosphate guanylyltransferase</fullName>
        <ecNumber evidence="2">2.7.7.13</ecNumber>
    </recommendedName>
</protein>
<comment type="caution">
    <text evidence="12">The sequence shown here is derived from an EMBL/GenBank/DDBJ whole genome shotgun (WGS) entry which is preliminary data.</text>
</comment>
<keyword evidence="12" id="KW-0413">Isomerase</keyword>
<keyword evidence="6" id="KW-0342">GTP-binding</keyword>
<dbReference type="CDD" id="cd02213">
    <property type="entry name" value="cupin_PMI_typeII_C"/>
    <property type="match status" value="1"/>
</dbReference>
<dbReference type="PANTHER" id="PTHR46390">
    <property type="entry name" value="MANNOSE-1-PHOSPHATE GUANYLYLTRANSFERASE"/>
    <property type="match status" value="1"/>
</dbReference>
<keyword evidence="5" id="KW-0547">Nucleotide-binding</keyword>
<dbReference type="InterPro" id="IPR051161">
    <property type="entry name" value="Mannose-6P_isomerase_type2"/>
</dbReference>
<organism evidence="12 13">
    <name type="scientific">Acidiphilium rubrum</name>
    <dbReference type="NCBI Taxonomy" id="526"/>
    <lineage>
        <taxon>Bacteria</taxon>
        <taxon>Pseudomonadati</taxon>
        <taxon>Pseudomonadota</taxon>
        <taxon>Alphaproteobacteria</taxon>
        <taxon>Acetobacterales</taxon>
        <taxon>Acidocellaceae</taxon>
        <taxon>Acidiphilium</taxon>
    </lineage>
</organism>
<dbReference type="SUPFAM" id="SSF53448">
    <property type="entry name" value="Nucleotide-diphospho-sugar transferases"/>
    <property type="match status" value="1"/>
</dbReference>
<evidence type="ECO:0000256" key="2">
    <source>
        <dbReference type="ARBA" id="ARBA00012387"/>
    </source>
</evidence>
<dbReference type="EMBL" id="FTNE01000006">
    <property type="protein sequence ID" value="SIQ57150.1"/>
    <property type="molecule type" value="Genomic_DNA"/>
</dbReference>
<evidence type="ECO:0000256" key="1">
    <source>
        <dbReference type="ARBA" id="ARBA00006115"/>
    </source>
</evidence>
<dbReference type="InterPro" id="IPR054566">
    <property type="entry name" value="ManC/GMP-like_b-helix"/>
</dbReference>
<dbReference type="Gene3D" id="3.90.550.10">
    <property type="entry name" value="Spore Coat Polysaccharide Biosynthesis Protein SpsA, Chain A"/>
    <property type="match status" value="1"/>
</dbReference>
<dbReference type="InterPro" id="IPR049577">
    <property type="entry name" value="GMPP_N"/>
</dbReference>
<dbReference type="PANTHER" id="PTHR46390:SF1">
    <property type="entry name" value="MANNOSE-1-PHOSPHATE GUANYLYLTRANSFERASE"/>
    <property type="match status" value="1"/>
</dbReference>
<dbReference type="RefSeq" id="WP_029311306.1">
    <property type="nucleotide sequence ID" value="NZ_FTNE01000006.1"/>
</dbReference>
<dbReference type="InterPro" id="IPR014710">
    <property type="entry name" value="RmlC-like_jellyroll"/>
</dbReference>
<evidence type="ECO:0000259" key="11">
    <source>
        <dbReference type="Pfam" id="PF22640"/>
    </source>
</evidence>
<dbReference type="Gene3D" id="2.60.120.10">
    <property type="entry name" value="Jelly Rolls"/>
    <property type="match status" value="1"/>
</dbReference>
<keyword evidence="13" id="KW-1185">Reference proteome</keyword>
<dbReference type="AlphaFoldDB" id="A0A8G2CJQ8"/>
<dbReference type="OrthoDB" id="9806359at2"/>
<evidence type="ECO:0000256" key="8">
    <source>
        <dbReference type="RuleBase" id="RU004190"/>
    </source>
</evidence>
<dbReference type="Pfam" id="PF00483">
    <property type="entry name" value="NTP_transferase"/>
    <property type="match status" value="1"/>
</dbReference>
<dbReference type="InterPro" id="IPR011051">
    <property type="entry name" value="RmlC_Cupin_sf"/>
</dbReference>
<dbReference type="FunFam" id="3.90.550.10:FF:000046">
    <property type="entry name" value="Mannose-1-phosphate guanylyltransferase (GDP)"/>
    <property type="match status" value="1"/>
</dbReference>
<dbReference type="GO" id="GO:0000271">
    <property type="term" value="P:polysaccharide biosynthetic process"/>
    <property type="evidence" value="ECO:0007669"/>
    <property type="project" value="InterPro"/>
</dbReference>
<keyword evidence="3 12" id="KW-0808">Transferase</keyword>
<name>A0A8G2CJQ8_ACIRU</name>
<keyword evidence="4 12" id="KW-0548">Nucleotidyltransferase</keyword>
<dbReference type="FunFam" id="2.60.120.10:FF:000032">
    <property type="entry name" value="Mannose-1-phosphate guanylyltransferase/mannose-6-phosphate isomerase"/>
    <property type="match status" value="1"/>
</dbReference>
<feature type="domain" description="Mannose-6-phosphate isomerase type II C-terminal" evidence="10">
    <location>
        <begin position="361"/>
        <end position="475"/>
    </location>
</feature>